<dbReference type="RefSeq" id="WP_041955903.1">
    <property type="nucleotide sequence ID" value="NZ_CP081350.1"/>
</dbReference>
<organism evidence="1 2">
    <name type="scientific">Bradyrhizobium japonicum</name>
    <dbReference type="NCBI Taxonomy" id="375"/>
    <lineage>
        <taxon>Bacteria</taxon>
        <taxon>Pseudomonadati</taxon>
        <taxon>Pseudomonadota</taxon>
        <taxon>Alphaproteobacteria</taxon>
        <taxon>Hyphomicrobiales</taxon>
        <taxon>Nitrobacteraceae</taxon>
        <taxon>Bradyrhizobium</taxon>
    </lineage>
</organism>
<dbReference type="AlphaFoldDB" id="A0A0A3XXE4"/>
<evidence type="ECO:0000313" key="2">
    <source>
        <dbReference type="Proteomes" id="UP000030377"/>
    </source>
</evidence>
<name>A0A0A3XXE4_BRAJP</name>
<dbReference type="SUPFAM" id="SSF52402">
    <property type="entry name" value="Adenine nucleotide alpha hydrolases-like"/>
    <property type="match status" value="2"/>
</dbReference>
<gene>
    <name evidence="1" type="ORF">MA20_17345</name>
</gene>
<dbReference type="Gene3D" id="3.40.50.12370">
    <property type="match status" value="1"/>
</dbReference>
<accession>A0A0A3XXE4</accession>
<dbReference type="Proteomes" id="UP000030377">
    <property type="component" value="Unassembled WGS sequence"/>
</dbReference>
<protein>
    <submittedName>
        <fullName evidence="1">Universal stress protein UspA</fullName>
    </submittedName>
</protein>
<comment type="caution">
    <text evidence="1">The sequence shown here is derived from an EMBL/GenBank/DDBJ whole genome shotgun (WGS) entry which is preliminary data.</text>
</comment>
<sequence length="277" mass="29528">MTYATVMVSLALDQPNNARLQAAGELGERFEATIVGVAAARFAPPLYFIGGAEAQRLIDQEEASVKRCLAALEAEFRAATRTRSRPVEWRSATDFPSRFVLAQARCADIVVSGGQSPAFSDAFSLVSPKDLVMQAGRPILVVPDKINWLDLRSVLVAWKDTPEARRAIAGALPLLRKARDVAIVEIPEAGGDRSAAMTRVSDVAAWLARHGVTATARVPEAAGSEPAAVQLERVAGDVGAGLIVAGAYGHSRFRELILGGVTEYLVTQTARCVLLSH</sequence>
<proteinExistence type="predicted"/>
<evidence type="ECO:0000313" key="1">
    <source>
        <dbReference type="EMBL" id="KGT79112.1"/>
    </source>
</evidence>
<dbReference type="EMBL" id="JRPN01000014">
    <property type="protein sequence ID" value="KGT79112.1"/>
    <property type="molecule type" value="Genomic_DNA"/>
</dbReference>
<reference evidence="1 2" key="1">
    <citation type="submission" date="2014-09" db="EMBL/GenBank/DDBJ databases">
        <title>Draft genome of Bradyrhizobium japonicum Is-34.</title>
        <authorList>
            <person name="Tsurumaru H."/>
            <person name="Yamakawa T."/>
            <person name="Hashimoto S."/>
            <person name="Okizaki K."/>
            <person name="Kanesaki Y."/>
            <person name="Yoshikawa H."/>
            <person name="Yajima S."/>
        </authorList>
    </citation>
    <scope>NUCLEOTIDE SEQUENCE [LARGE SCALE GENOMIC DNA]</scope>
    <source>
        <strain evidence="1 2">Is-34</strain>
    </source>
</reference>
<dbReference type="STRING" id="375.BKD09_RS37055"/>
<dbReference type="CDD" id="cd00293">
    <property type="entry name" value="USP-like"/>
    <property type="match status" value="1"/>
</dbReference>